<accession>A0A0E9TTM0</accession>
<sequence length="31" mass="3472">MDCIYIALLSKALYIRLSFARGHFEKAQGGV</sequence>
<reference evidence="1" key="1">
    <citation type="submission" date="2014-11" db="EMBL/GenBank/DDBJ databases">
        <authorList>
            <person name="Amaro Gonzalez C."/>
        </authorList>
    </citation>
    <scope>NUCLEOTIDE SEQUENCE</scope>
</reference>
<dbReference type="AlphaFoldDB" id="A0A0E9TTM0"/>
<name>A0A0E9TTM0_ANGAN</name>
<dbReference type="EMBL" id="GBXM01051780">
    <property type="protein sequence ID" value="JAH56797.1"/>
    <property type="molecule type" value="Transcribed_RNA"/>
</dbReference>
<reference evidence="1" key="2">
    <citation type="journal article" date="2015" name="Fish Shellfish Immunol.">
        <title>Early steps in the European eel (Anguilla anguilla)-Vibrio vulnificus interaction in the gills: Role of the RtxA13 toxin.</title>
        <authorList>
            <person name="Callol A."/>
            <person name="Pajuelo D."/>
            <person name="Ebbesson L."/>
            <person name="Teles M."/>
            <person name="MacKenzie S."/>
            <person name="Amaro C."/>
        </authorList>
    </citation>
    <scope>NUCLEOTIDE SEQUENCE</scope>
</reference>
<proteinExistence type="predicted"/>
<evidence type="ECO:0000313" key="1">
    <source>
        <dbReference type="EMBL" id="JAH56797.1"/>
    </source>
</evidence>
<organism evidence="1">
    <name type="scientific">Anguilla anguilla</name>
    <name type="common">European freshwater eel</name>
    <name type="synonym">Muraena anguilla</name>
    <dbReference type="NCBI Taxonomy" id="7936"/>
    <lineage>
        <taxon>Eukaryota</taxon>
        <taxon>Metazoa</taxon>
        <taxon>Chordata</taxon>
        <taxon>Craniata</taxon>
        <taxon>Vertebrata</taxon>
        <taxon>Euteleostomi</taxon>
        <taxon>Actinopterygii</taxon>
        <taxon>Neopterygii</taxon>
        <taxon>Teleostei</taxon>
        <taxon>Anguilliformes</taxon>
        <taxon>Anguillidae</taxon>
        <taxon>Anguilla</taxon>
    </lineage>
</organism>
<protein>
    <submittedName>
        <fullName evidence="1">Uncharacterized protein</fullName>
    </submittedName>
</protein>